<dbReference type="SMART" id="SM00450">
    <property type="entry name" value="RHOD"/>
    <property type="match status" value="1"/>
</dbReference>
<reference evidence="3" key="1">
    <citation type="journal article" date="2014" name="Int. J. Syst. Evol. Microbiol.">
        <title>Complete genome sequence of Corynebacterium casei LMG S-19264T (=DSM 44701T), isolated from a smear-ripened cheese.</title>
        <authorList>
            <consortium name="US DOE Joint Genome Institute (JGI-PGF)"/>
            <person name="Walter F."/>
            <person name="Albersmeier A."/>
            <person name="Kalinowski J."/>
            <person name="Ruckert C."/>
        </authorList>
    </citation>
    <scope>NUCLEOTIDE SEQUENCE</scope>
    <source>
        <strain evidence="3">JCM 30078</strain>
    </source>
</reference>
<dbReference type="InterPro" id="IPR001763">
    <property type="entry name" value="Rhodanese-like_dom"/>
</dbReference>
<reference evidence="3" key="2">
    <citation type="submission" date="2020-09" db="EMBL/GenBank/DDBJ databases">
        <authorList>
            <person name="Sun Q."/>
            <person name="Ohkuma M."/>
        </authorList>
    </citation>
    <scope>NUCLEOTIDE SEQUENCE</scope>
    <source>
        <strain evidence="3">JCM 30078</strain>
    </source>
</reference>
<gene>
    <name evidence="3" type="ORF">GCM10009304_02390</name>
</gene>
<feature type="domain" description="Rhodanese" evidence="2">
    <location>
        <begin position="42"/>
        <end position="131"/>
    </location>
</feature>
<sequence length="144" mass="15876">MRLLLPLLLCFCFAANAAEAPADIKGAMTVNVYQAQHLHQLGAVFIDVRPAEAWGWGHVHGAVHLELTNRFAGLADPQWPRDVPLVIYCDSDVCPAAAFASELAVEWGYENVFYFRDGYFAWMLADLPQGKGVMGEVLQLNAGR</sequence>
<dbReference type="RefSeq" id="WP_188981310.1">
    <property type="nucleotide sequence ID" value="NZ_BMPO01000001.1"/>
</dbReference>
<dbReference type="CDD" id="cd00158">
    <property type="entry name" value="RHOD"/>
    <property type="match status" value="1"/>
</dbReference>
<evidence type="ECO:0000313" key="3">
    <source>
        <dbReference type="EMBL" id="GGJ80197.1"/>
    </source>
</evidence>
<keyword evidence="1" id="KW-0732">Signal</keyword>
<evidence type="ECO:0000256" key="1">
    <source>
        <dbReference type="SAM" id="SignalP"/>
    </source>
</evidence>
<dbReference type="Gene3D" id="3.40.250.10">
    <property type="entry name" value="Rhodanese-like domain"/>
    <property type="match status" value="1"/>
</dbReference>
<dbReference type="SUPFAM" id="SSF52821">
    <property type="entry name" value="Rhodanese/Cell cycle control phosphatase"/>
    <property type="match status" value="1"/>
</dbReference>
<keyword evidence="4" id="KW-1185">Reference proteome</keyword>
<dbReference type="AlphaFoldDB" id="A0A917PIC6"/>
<name>A0A917PIC6_9PSED</name>
<proteinExistence type="predicted"/>
<dbReference type="PROSITE" id="PS50206">
    <property type="entry name" value="RHODANESE_3"/>
    <property type="match status" value="1"/>
</dbReference>
<dbReference type="InterPro" id="IPR036873">
    <property type="entry name" value="Rhodanese-like_dom_sf"/>
</dbReference>
<protein>
    <recommendedName>
        <fullName evidence="2">Rhodanese domain-containing protein</fullName>
    </recommendedName>
</protein>
<evidence type="ECO:0000313" key="4">
    <source>
        <dbReference type="Proteomes" id="UP000635983"/>
    </source>
</evidence>
<comment type="caution">
    <text evidence="3">The sequence shown here is derived from an EMBL/GenBank/DDBJ whole genome shotgun (WGS) entry which is preliminary data.</text>
</comment>
<dbReference type="Proteomes" id="UP000635983">
    <property type="component" value="Unassembled WGS sequence"/>
</dbReference>
<dbReference type="Pfam" id="PF00581">
    <property type="entry name" value="Rhodanese"/>
    <property type="match status" value="1"/>
</dbReference>
<feature type="signal peptide" evidence="1">
    <location>
        <begin position="1"/>
        <end position="17"/>
    </location>
</feature>
<dbReference type="EMBL" id="BMPO01000001">
    <property type="protein sequence ID" value="GGJ80197.1"/>
    <property type="molecule type" value="Genomic_DNA"/>
</dbReference>
<organism evidence="3 4">
    <name type="scientific">Pseudomonas matsuisoli</name>
    <dbReference type="NCBI Taxonomy" id="1515666"/>
    <lineage>
        <taxon>Bacteria</taxon>
        <taxon>Pseudomonadati</taxon>
        <taxon>Pseudomonadota</taxon>
        <taxon>Gammaproteobacteria</taxon>
        <taxon>Pseudomonadales</taxon>
        <taxon>Pseudomonadaceae</taxon>
        <taxon>Pseudomonas</taxon>
    </lineage>
</organism>
<feature type="chain" id="PRO_5037127295" description="Rhodanese domain-containing protein" evidence="1">
    <location>
        <begin position="18"/>
        <end position="144"/>
    </location>
</feature>
<accession>A0A917PIC6</accession>
<evidence type="ECO:0000259" key="2">
    <source>
        <dbReference type="PROSITE" id="PS50206"/>
    </source>
</evidence>